<organism evidence="1 2">
    <name type="scientific">Populus alba</name>
    <name type="common">White poplar</name>
    <dbReference type="NCBI Taxonomy" id="43335"/>
    <lineage>
        <taxon>Eukaryota</taxon>
        <taxon>Viridiplantae</taxon>
        <taxon>Streptophyta</taxon>
        <taxon>Embryophyta</taxon>
        <taxon>Tracheophyta</taxon>
        <taxon>Spermatophyta</taxon>
        <taxon>Magnoliopsida</taxon>
        <taxon>eudicotyledons</taxon>
        <taxon>Gunneridae</taxon>
        <taxon>Pentapetalae</taxon>
        <taxon>rosids</taxon>
        <taxon>fabids</taxon>
        <taxon>Malpighiales</taxon>
        <taxon>Salicaceae</taxon>
        <taxon>Saliceae</taxon>
        <taxon>Populus</taxon>
    </lineage>
</organism>
<dbReference type="Proteomes" id="UP000309997">
    <property type="component" value="Unassembled WGS sequence"/>
</dbReference>
<evidence type="ECO:0000313" key="2">
    <source>
        <dbReference type="Proteomes" id="UP000309997"/>
    </source>
</evidence>
<name>A0ACC4AQG2_POPAL</name>
<accession>A0ACC4AQG2</accession>
<proteinExistence type="predicted"/>
<sequence length="1084" mass="122988">MAGNKFATMLQRNTHKLTVILVYAVLEWILIFLLLLNSLFTYMITRFAKYFGLKKPCPWCSRIDHLLEPGKNTNSCRDLVCETHATEISKLSYCSNHQKLAETQNMCMDCLASRPNHSDQSAGMTRRIAFFTWVSKDAIENGENIGLCSCCNENINSNVYPPYFLFKPSWDSLNYSKKGDLILGEMDDEKIGIDCKDKSKPDSLAHYTDHEDNNEIERDDGEGQQDHEEAADEHQMLSDGGSSGLKDAVEHCSRSETNLQCDEKEAYIMERDSYGMNSIHQGFDDSMIEYCFGKDDSIETIHLHLERNLGCDFNRLIPVELIDSSTTAIYESCNLKQDLAEETRQNGTTDSASHIEMNNEENTSYAEVESVNIAMDCCDKSLDSNSTEMKKDPDSKEREQVGSLEEAHTLSLSGNNVDMVETKEPDEFPAAHEEENNDSNLLAEQRKSKDFVELSDFAINKPQDQESTISPCVQEDHSSVNGNEAENLDAPESNEFGPNNRETTTMEEKMLSADNNQESINHHLSSHLESTEAEEEKFPETPTSVDSAHYLHKKLLIFEKRESGAEESLDGSVVSEMDSGDPVLSIEQLKTALKSERKAFGALYTELEEERSASAIAANQTMAMINRLQEEKAAMQMEALQYQRMMEEQSEYDQEALQLLNELMVKREKEKQELEKELEVYRKKVLDYEAKEKLRMMRRTKNESIRSRTSSATCSSAEDLDELSIDLNREAKDEDGSSSIENQEIGSNNTSSDDVVNLQEIALDYVKQISALDDPLAEFEEERLSILDQLKALEEKLRNLDANEYNDDMPSEEQSSKYTVRGFDEICEISTPEENGISNELSKNGDYPERKTVSSMAKNLLPLLDAANNETEEGFIFNENVESEFVRMENSLVPNFDLDRKKLVIEEEVDHVYERLQALEADREFLKHCMSSIQMGDKGTDLLQEILKHLRDLRAVELRVSNTSEEPLEISNINTANLFDNPDPFLMDEKESLLRIKNRSESLRNCVFCKMPGNLLMEQRIPGAKPKILQHLLLAAFSQAKEKDEKDCTSIPGLMVLARHCPGEVLGIGKIIEEQTLDIDAQQI</sequence>
<dbReference type="EMBL" id="RCHU02000017">
    <property type="protein sequence ID" value="KAL3568412.1"/>
    <property type="molecule type" value="Genomic_DNA"/>
</dbReference>
<gene>
    <name evidence="1" type="ORF">D5086_031063</name>
</gene>
<reference evidence="1 2" key="1">
    <citation type="journal article" date="2024" name="Plant Biotechnol. J.">
        <title>Genome and CRISPR/Cas9 system of a widespread forest tree (Populus alba) in the world.</title>
        <authorList>
            <person name="Liu Y.J."/>
            <person name="Jiang P.F."/>
            <person name="Han X.M."/>
            <person name="Li X.Y."/>
            <person name="Wang H.M."/>
            <person name="Wang Y.J."/>
            <person name="Wang X.X."/>
            <person name="Zeng Q.Y."/>
        </authorList>
    </citation>
    <scope>NUCLEOTIDE SEQUENCE [LARGE SCALE GENOMIC DNA]</scope>
    <source>
        <strain evidence="2">cv. PAL-ZL1</strain>
    </source>
</reference>
<evidence type="ECO:0000313" key="1">
    <source>
        <dbReference type="EMBL" id="KAL3568412.1"/>
    </source>
</evidence>
<comment type="caution">
    <text evidence="1">The sequence shown here is derived from an EMBL/GenBank/DDBJ whole genome shotgun (WGS) entry which is preliminary data.</text>
</comment>
<keyword evidence="2" id="KW-1185">Reference proteome</keyword>
<protein>
    <submittedName>
        <fullName evidence="1">Uncharacterized protein</fullName>
    </submittedName>
</protein>